<dbReference type="PANTHER" id="PTHR36333:SF1">
    <property type="entry name" value="DIMETHYLALLYL, ADENOSINE TRNA METHYLTHIOTRANSFERASE"/>
    <property type="match status" value="1"/>
</dbReference>
<evidence type="ECO:0000313" key="1">
    <source>
        <dbReference type="EMBL" id="KAK6947627.1"/>
    </source>
</evidence>
<name>A0AAN8ZS39_9MAGN</name>
<gene>
    <name evidence="1" type="ORF">RJ641_001100</name>
</gene>
<sequence>MASIISIGSTSISRIAFTKPIQIKNNTRKRTKISCIGWDPEGILGKPQTGHISRLEFRRRLERDAQAGEEFQRQIREEKDRRRKLRQSRVIPDGSEELMEYFLDTEAQDIEFEIARLRPRLIELEALEKALQEGTEAYDKMQVELVTAKESLTKIFTSKDVKATLEKMYLVQLLELVERNEINRSLLTLLDENIASARQENQKQAAAYMEKIRTAVVNC</sequence>
<organism evidence="1 2">
    <name type="scientific">Dillenia turbinata</name>
    <dbReference type="NCBI Taxonomy" id="194707"/>
    <lineage>
        <taxon>Eukaryota</taxon>
        <taxon>Viridiplantae</taxon>
        <taxon>Streptophyta</taxon>
        <taxon>Embryophyta</taxon>
        <taxon>Tracheophyta</taxon>
        <taxon>Spermatophyta</taxon>
        <taxon>Magnoliopsida</taxon>
        <taxon>eudicotyledons</taxon>
        <taxon>Gunneridae</taxon>
        <taxon>Pentapetalae</taxon>
        <taxon>Dilleniales</taxon>
        <taxon>Dilleniaceae</taxon>
        <taxon>Dillenia</taxon>
    </lineage>
</organism>
<dbReference type="Proteomes" id="UP001370490">
    <property type="component" value="Unassembled WGS sequence"/>
</dbReference>
<accession>A0AAN8ZS39</accession>
<dbReference type="PANTHER" id="PTHR36333">
    <property type="entry name" value="DIMETHYLALLYL, ADENOSINE TRNA METHYLTHIOTRANSFERASE"/>
    <property type="match status" value="1"/>
</dbReference>
<keyword evidence="2" id="KW-1185">Reference proteome</keyword>
<evidence type="ECO:0000313" key="2">
    <source>
        <dbReference type="Proteomes" id="UP001370490"/>
    </source>
</evidence>
<protein>
    <submittedName>
        <fullName evidence="1">Uncharacterized protein</fullName>
    </submittedName>
</protein>
<dbReference type="GO" id="GO:0009570">
    <property type="term" value="C:chloroplast stroma"/>
    <property type="evidence" value="ECO:0007669"/>
    <property type="project" value="TreeGrafter"/>
</dbReference>
<dbReference type="AlphaFoldDB" id="A0AAN8ZS39"/>
<reference evidence="1 2" key="1">
    <citation type="submission" date="2023-12" db="EMBL/GenBank/DDBJ databases">
        <title>A high-quality genome assembly for Dillenia turbinata (Dilleniales).</title>
        <authorList>
            <person name="Chanderbali A."/>
        </authorList>
    </citation>
    <scope>NUCLEOTIDE SEQUENCE [LARGE SCALE GENOMIC DNA]</scope>
    <source>
        <strain evidence="1">LSX21</strain>
        <tissue evidence="1">Leaf</tissue>
    </source>
</reference>
<comment type="caution">
    <text evidence="1">The sequence shown here is derived from an EMBL/GenBank/DDBJ whole genome shotgun (WGS) entry which is preliminary data.</text>
</comment>
<dbReference type="EMBL" id="JBAMMX010000001">
    <property type="protein sequence ID" value="KAK6947627.1"/>
    <property type="molecule type" value="Genomic_DNA"/>
</dbReference>
<proteinExistence type="predicted"/>